<dbReference type="GO" id="GO:0005886">
    <property type="term" value="C:plasma membrane"/>
    <property type="evidence" value="ECO:0007669"/>
    <property type="project" value="UniProtKB-SubCell"/>
</dbReference>
<dbReference type="PANTHER" id="PTHR30482:SF17">
    <property type="entry name" value="ABC TRANSPORTER ATP-BINDING PROTEIN"/>
    <property type="match status" value="1"/>
</dbReference>
<proteinExistence type="predicted"/>
<dbReference type="AlphaFoldDB" id="A0A554MVK0"/>
<dbReference type="OrthoDB" id="30958at2157"/>
<evidence type="ECO:0000256" key="4">
    <source>
        <dbReference type="ARBA" id="ARBA00022989"/>
    </source>
</evidence>
<keyword evidence="3 6" id="KW-0812">Transmembrane</keyword>
<feature type="transmembrane region" description="Helical" evidence="6">
    <location>
        <begin position="39"/>
        <end position="58"/>
    </location>
</feature>
<evidence type="ECO:0008006" key="9">
    <source>
        <dbReference type="Google" id="ProtNLM"/>
    </source>
</evidence>
<evidence type="ECO:0000313" key="7">
    <source>
        <dbReference type="EMBL" id="TSD09153.1"/>
    </source>
</evidence>
<keyword evidence="8" id="KW-1185">Reference proteome</keyword>
<feature type="transmembrane region" description="Helical" evidence="6">
    <location>
        <begin position="12"/>
        <end position="33"/>
    </location>
</feature>
<protein>
    <recommendedName>
        <fullName evidence="9">Amino acid/amide ABC transporter membrane protein 2, HAAT family</fullName>
    </recommendedName>
</protein>
<dbReference type="EMBL" id="QMDX01000017">
    <property type="protein sequence ID" value="TSD09153.1"/>
    <property type="molecule type" value="Genomic_DNA"/>
</dbReference>
<gene>
    <name evidence="7" type="ORF">DP107_17020</name>
</gene>
<evidence type="ECO:0000256" key="2">
    <source>
        <dbReference type="ARBA" id="ARBA00022475"/>
    </source>
</evidence>
<name>A0A554MVK0_9EURY</name>
<feature type="transmembrane region" description="Helical" evidence="6">
    <location>
        <begin position="101"/>
        <end position="122"/>
    </location>
</feature>
<sequence>MSRETGTRRLPALSRTLVIRVVVFLALAAVPLVTTGYQTGLVINFLILALFAVSYDLLIGYTGIVSFGHALPYGLGLYAFAIFATDQSVPFVSTAAVPFEGAILVALAIVAVVSLVTGYLALQATGVYFAMITLAFAQIGYLAVFENSDITGGDGGILLFSQEVFGIALSDGMTFYYVTLVVVTGCFLAMRRLTTSPYGQVLKSIRENETRARFLGYDTFRYKLSVFVAAGVFAAVAGILKGLHSNIATPGALYWSTGGDALLMTLIGGMGTLWGPVVGAAVLFGSEELLTTITEHWLLLLGAVYVVFVIFVPSGIAGLLSSEADRTVGDVLRELRP</sequence>
<evidence type="ECO:0000256" key="5">
    <source>
        <dbReference type="ARBA" id="ARBA00023136"/>
    </source>
</evidence>
<feature type="transmembrane region" description="Helical" evidence="6">
    <location>
        <begin position="261"/>
        <end position="285"/>
    </location>
</feature>
<comment type="subcellular location">
    <subcellularLocation>
        <location evidence="1">Cell membrane</location>
        <topology evidence="1">Multi-pass membrane protein</topology>
    </subcellularLocation>
</comment>
<evidence type="ECO:0000256" key="3">
    <source>
        <dbReference type="ARBA" id="ARBA00022692"/>
    </source>
</evidence>
<feature type="transmembrane region" description="Helical" evidence="6">
    <location>
        <begin position="220"/>
        <end position="241"/>
    </location>
</feature>
<dbReference type="InParanoid" id="A0A554MVK0"/>
<comment type="caution">
    <text evidence="7">The sequence shown here is derived from an EMBL/GenBank/DDBJ whole genome shotgun (WGS) entry which is preliminary data.</text>
</comment>
<feature type="transmembrane region" description="Helical" evidence="6">
    <location>
        <begin position="164"/>
        <end position="190"/>
    </location>
</feature>
<dbReference type="PANTHER" id="PTHR30482">
    <property type="entry name" value="HIGH-AFFINITY BRANCHED-CHAIN AMINO ACID TRANSPORT SYSTEM PERMEASE"/>
    <property type="match status" value="1"/>
</dbReference>
<keyword evidence="4 6" id="KW-1133">Transmembrane helix</keyword>
<reference evidence="7 8" key="1">
    <citation type="submission" date="2018-06" db="EMBL/GenBank/DDBJ databases">
        <title>Natronomonas sp. F16-60 a new haloarchaeon isolated from a solar saltern of Isla Cristina, Huelva, Spain.</title>
        <authorList>
            <person name="Duran-Viseras A."/>
            <person name="Sanchez-Porro C."/>
            <person name="Ventosa A."/>
        </authorList>
    </citation>
    <scope>NUCLEOTIDE SEQUENCE [LARGE SCALE GENOMIC DNA]</scope>
    <source>
        <strain evidence="7 8">F16-60</strain>
    </source>
</reference>
<keyword evidence="5 6" id="KW-0472">Membrane</keyword>
<evidence type="ECO:0000313" key="8">
    <source>
        <dbReference type="Proteomes" id="UP000319894"/>
    </source>
</evidence>
<dbReference type="InterPro" id="IPR001851">
    <property type="entry name" value="ABC_transp_permease"/>
</dbReference>
<dbReference type="InterPro" id="IPR043428">
    <property type="entry name" value="LivM-like"/>
</dbReference>
<dbReference type="Pfam" id="PF02653">
    <property type="entry name" value="BPD_transp_2"/>
    <property type="match status" value="1"/>
</dbReference>
<evidence type="ECO:0000256" key="6">
    <source>
        <dbReference type="SAM" id="Phobius"/>
    </source>
</evidence>
<feature type="transmembrane region" description="Helical" evidence="6">
    <location>
        <begin position="297"/>
        <end position="320"/>
    </location>
</feature>
<dbReference type="CDD" id="cd06581">
    <property type="entry name" value="TM_PBP1_LivM_like"/>
    <property type="match status" value="1"/>
</dbReference>
<dbReference type="RefSeq" id="WP_144263327.1">
    <property type="nucleotide sequence ID" value="NZ_QMDX01000017.1"/>
</dbReference>
<accession>A0A554MVK0</accession>
<dbReference type="Proteomes" id="UP000319894">
    <property type="component" value="Unassembled WGS sequence"/>
</dbReference>
<keyword evidence="2" id="KW-1003">Cell membrane</keyword>
<feature type="transmembrane region" description="Helical" evidence="6">
    <location>
        <begin position="127"/>
        <end position="144"/>
    </location>
</feature>
<dbReference type="GO" id="GO:0015658">
    <property type="term" value="F:branched-chain amino acid transmembrane transporter activity"/>
    <property type="evidence" value="ECO:0007669"/>
    <property type="project" value="InterPro"/>
</dbReference>
<organism evidence="7 8">
    <name type="scientific">Haloglomus irregulare</name>
    <dbReference type="NCBI Taxonomy" id="2234134"/>
    <lineage>
        <taxon>Archaea</taxon>
        <taxon>Methanobacteriati</taxon>
        <taxon>Methanobacteriota</taxon>
        <taxon>Stenosarchaea group</taxon>
        <taxon>Halobacteria</taxon>
        <taxon>Halobacteriales</taxon>
        <taxon>Natronomonadaceae</taxon>
        <taxon>Haloglomus</taxon>
    </lineage>
</organism>
<evidence type="ECO:0000256" key="1">
    <source>
        <dbReference type="ARBA" id="ARBA00004651"/>
    </source>
</evidence>
<feature type="transmembrane region" description="Helical" evidence="6">
    <location>
        <begin position="70"/>
        <end position="89"/>
    </location>
</feature>